<dbReference type="EMBL" id="UZAL01034232">
    <property type="protein sequence ID" value="VDP64911.1"/>
    <property type="molecule type" value="Genomic_DNA"/>
</dbReference>
<accession>A0A183PI89</accession>
<reference evidence="1 2" key="1">
    <citation type="submission" date="2018-11" db="EMBL/GenBank/DDBJ databases">
        <authorList>
            <consortium name="Pathogen Informatics"/>
        </authorList>
    </citation>
    <scope>NUCLEOTIDE SEQUENCE [LARGE SCALE GENOMIC DNA]</scope>
    <source>
        <strain>Denwood</strain>
        <strain evidence="2">Zambia</strain>
    </source>
</reference>
<organism evidence="1 2">
    <name type="scientific">Schistosoma mattheei</name>
    <dbReference type="NCBI Taxonomy" id="31246"/>
    <lineage>
        <taxon>Eukaryota</taxon>
        <taxon>Metazoa</taxon>
        <taxon>Spiralia</taxon>
        <taxon>Lophotrochozoa</taxon>
        <taxon>Platyhelminthes</taxon>
        <taxon>Trematoda</taxon>
        <taxon>Digenea</taxon>
        <taxon>Strigeidida</taxon>
        <taxon>Schistosomatoidea</taxon>
        <taxon>Schistosomatidae</taxon>
        <taxon>Schistosoma</taxon>
    </lineage>
</organism>
<name>A0A183PI89_9TREM</name>
<dbReference type="Proteomes" id="UP000269396">
    <property type="component" value="Unassembled WGS sequence"/>
</dbReference>
<protein>
    <submittedName>
        <fullName evidence="1">Uncharacterized protein</fullName>
    </submittedName>
</protein>
<evidence type="ECO:0000313" key="2">
    <source>
        <dbReference type="Proteomes" id="UP000269396"/>
    </source>
</evidence>
<sequence>MTIKPKASPEYMRDPSVSNVKLFICDWCTPFNSCSN</sequence>
<gene>
    <name evidence="1" type="ORF">SMTD_LOCUS14075</name>
</gene>
<evidence type="ECO:0000313" key="1">
    <source>
        <dbReference type="EMBL" id="VDP64911.1"/>
    </source>
</evidence>
<keyword evidence="2" id="KW-1185">Reference proteome</keyword>
<dbReference type="AlphaFoldDB" id="A0A183PI89"/>
<proteinExistence type="predicted"/>